<dbReference type="GeneID" id="75916068"/>
<name>A0AAD5E8I1_UMBRA</name>
<evidence type="ECO:0000313" key="2">
    <source>
        <dbReference type="Proteomes" id="UP001206595"/>
    </source>
</evidence>
<evidence type="ECO:0000313" key="1">
    <source>
        <dbReference type="EMBL" id="KAI8577570.1"/>
    </source>
</evidence>
<reference evidence="1" key="2">
    <citation type="journal article" date="2022" name="Proc. Natl. Acad. Sci. U.S.A.">
        <title>Diploid-dominant life cycles characterize the early evolution of Fungi.</title>
        <authorList>
            <person name="Amses K.R."/>
            <person name="Simmons D.R."/>
            <person name="Longcore J.E."/>
            <person name="Mondo S.J."/>
            <person name="Seto K."/>
            <person name="Jeronimo G.H."/>
            <person name="Bonds A.E."/>
            <person name="Quandt C.A."/>
            <person name="Davis W.J."/>
            <person name="Chang Y."/>
            <person name="Federici B.A."/>
            <person name="Kuo A."/>
            <person name="LaButti K."/>
            <person name="Pangilinan J."/>
            <person name="Andreopoulos W."/>
            <person name="Tritt A."/>
            <person name="Riley R."/>
            <person name="Hundley H."/>
            <person name="Johnson J."/>
            <person name="Lipzen A."/>
            <person name="Barry K."/>
            <person name="Lang B.F."/>
            <person name="Cuomo C.A."/>
            <person name="Buchler N.E."/>
            <person name="Grigoriev I.V."/>
            <person name="Spatafora J.W."/>
            <person name="Stajich J.E."/>
            <person name="James T.Y."/>
        </authorList>
    </citation>
    <scope>NUCLEOTIDE SEQUENCE</scope>
    <source>
        <strain evidence="1">AG</strain>
    </source>
</reference>
<organism evidence="1 2">
    <name type="scientific">Umbelopsis ramanniana AG</name>
    <dbReference type="NCBI Taxonomy" id="1314678"/>
    <lineage>
        <taxon>Eukaryota</taxon>
        <taxon>Fungi</taxon>
        <taxon>Fungi incertae sedis</taxon>
        <taxon>Mucoromycota</taxon>
        <taxon>Mucoromycotina</taxon>
        <taxon>Umbelopsidomycetes</taxon>
        <taxon>Umbelopsidales</taxon>
        <taxon>Umbelopsidaceae</taxon>
        <taxon>Umbelopsis</taxon>
    </lineage>
</organism>
<gene>
    <name evidence="1" type="ORF">K450DRAFT_251467</name>
</gene>
<reference evidence="1" key="1">
    <citation type="submission" date="2021-06" db="EMBL/GenBank/DDBJ databases">
        <authorList>
            <consortium name="DOE Joint Genome Institute"/>
            <person name="Mondo S.J."/>
            <person name="Amses K.R."/>
            <person name="Simmons D.R."/>
            <person name="Longcore J.E."/>
            <person name="Seto K."/>
            <person name="Alves G.H."/>
            <person name="Bonds A.E."/>
            <person name="Quandt C.A."/>
            <person name="Davis W.J."/>
            <person name="Chang Y."/>
            <person name="Letcher P.M."/>
            <person name="Powell M.J."/>
            <person name="Kuo A."/>
            <person name="Labutti K."/>
            <person name="Pangilinan J."/>
            <person name="Andreopoulos W."/>
            <person name="Tritt A."/>
            <person name="Riley R."/>
            <person name="Hundley H."/>
            <person name="Johnson J."/>
            <person name="Lipzen A."/>
            <person name="Barry K."/>
            <person name="Berbee M.L."/>
            <person name="Buchler N.E."/>
            <person name="Grigoriev I.V."/>
            <person name="Spatafora J.W."/>
            <person name="Stajich J.E."/>
            <person name="James T.Y."/>
        </authorList>
    </citation>
    <scope>NUCLEOTIDE SEQUENCE</scope>
    <source>
        <strain evidence="1">AG</strain>
    </source>
</reference>
<dbReference type="RefSeq" id="XP_051442574.1">
    <property type="nucleotide sequence ID" value="XM_051590725.1"/>
</dbReference>
<dbReference type="EMBL" id="MU620939">
    <property type="protein sequence ID" value="KAI8577570.1"/>
    <property type="molecule type" value="Genomic_DNA"/>
</dbReference>
<dbReference type="AlphaFoldDB" id="A0AAD5E8I1"/>
<sequence>MNTDSDDQIPTWSEITRRGLAVPLPSVMMRAAVGINRTFASIKTEIVYEVEAFTNTQGSQRAAGILKRALNPDAALFAVPKSILNTDLVVEEIVKQAGEIAGFANLGLYRKDKSTIPIHDLHTKNIVEGFQYFWNKKTPLKTIPQL</sequence>
<protein>
    <submittedName>
        <fullName evidence="1">Uncharacterized protein</fullName>
    </submittedName>
</protein>
<keyword evidence="2" id="KW-1185">Reference proteome</keyword>
<accession>A0AAD5E8I1</accession>
<comment type="caution">
    <text evidence="1">The sequence shown here is derived from an EMBL/GenBank/DDBJ whole genome shotgun (WGS) entry which is preliminary data.</text>
</comment>
<dbReference type="Proteomes" id="UP001206595">
    <property type="component" value="Unassembled WGS sequence"/>
</dbReference>
<proteinExistence type="predicted"/>